<dbReference type="OrthoDB" id="30848at2157"/>
<dbReference type="SMART" id="SM00176">
    <property type="entry name" value="RAN"/>
    <property type="match status" value="1"/>
</dbReference>
<dbReference type="GO" id="GO:0005525">
    <property type="term" value="F:GTP binding"/>
    <property type="evidence" value="ECO:0007669"/>
    <property type="project" value="InterPro"/>
</dbReference>
<dbReference type="AlphaFoldDB" id="A0A5B9D852"/>
<dbReference type="SMART" id="SM00174">
    <property type="entry name" value="RHO"/>
    <property type="match status" value="1"/>
</dbReference>
<dbReference type="SUPFAM" id="SSF52540">
    <property type="entry name" value="P-loop containing nucleoside triphosphate hydrolases"/>
    <property type="match status" value="1"/>
</dbReference>
<dbReference type="PANTHER" id="PTHR47978">
    <property type="match status" value="1"/>
</dbReference>
<keyword evidence="1" id="KW-0547">Nucleotide-binding</keyword>
<dbReference type="InterPro" id="IPR001806">
    <property type="entry name" value="Small_GTPase"/>
</dbReference>
<sequence length="175" mass="19623">MSTNWIFKTIVAGAGGVGKTALIERYVSGAFLEDHKMTIGAAFSVKDVKLDTGENVRMQLWDFAGEERFRFLLGDYCKGASGAFICFDITDYSTFEQIPEWLRIIRQNAGMIPIILVGNKYDLDNHELELATADEYAESAKCLMNVFCSAKLDLNVEPMFAAMAKWLIYYANLAD</sequence>
<reference evidence="2 3" key="1">
    <citation type="journal article" date="2020" name="Nature">
        <title>Isolation of an archaeon at the prokaryote-eukaryote interface.</title>
        <authorList>
            <person name="Imachi H."/>
            <person name="Nobu M.K."/>
            <person name="Nakahara N."/>
            <person name="Morono Y."/>
            <person name="Ogawara M."/>
            <person name="Takaki Y."/>
            <person name="Takano Y."/>
            <person name="Uematsu K."/>
            <person name="Ikuta T."/>
            <person name="Ito M."/>
            <person name="Matsui Y."/>
            <person name="Miyazaki M."/>
            <person name="Murata K."/>
            <person name="Saito Y."/>
            <person name="Sakai S."/>
            <person name="Song C."/>
            <person name="Tasumi E."/>
            <person name="Yamanaka Y."/>
            <person name="Yamaguchi T."/>
            <person name="Kamagata Y."/>
            <person name="Tamaki H."/>
            <person name="Takai K."/>
        </authorList>
    </citation>
    <scope>NUCLEOTIDE SEQUENCE [LARGE SCALE GENOMIC DNA]</scope>
    <source>
        <strain evidence="2 3">MK-D1</strain>
    </source>
</reference>
<evidence type="ECO:0000313" key="3">
    <source>
        <dbReference type="Proteomes" id="UP000321408"/>
    </source>
</evidence>
<dbReference type="Proteomes" id="UP000321408">
    <property type="component" value="Chromosome"/>
</dbReference>
<evidence type="ECO:0000256" key="1">
    <source>
        <dbReference type="ARBA" id="ARBA00022741"/>
    </source>
</evidence>
<dbReference type="Pfam" id="PF00071">
    <property type="entry name" value="Ras"/>
    <property type="match status" value="1"/>
</dbReference>
<reference evidence="2 3" key="2">
    <citation type="journal article" date="2024" name="Int. J. Syst. Evol. Microbiol.">
        <title>Promethearchaeum syntrophicum gen. nov., sp. nov., an anaerobic, obligately syntrophic archaeon, the first isolate of the lineage 'Asgard' archaea, and proposal of the new archaeal phylum Promethearchaeota phyl. nov. and kingdom Promethearchaeati regn. nov.</title>
        <authorList>
            <person name="Imachi H."/>
            <person name="Nobu M.K."/>
            <person name="Kato S."/>
            <person name="Takaki Y."/>
            <person name="Miyazaki M."/>
            <person name="Miyata M."/>
            <person name="Ogawara M."/>
            <person name="Saito Y."/>
            <person name="Sakai S."/>
            <person name="Tahara Y.O."/>
            <person name="Takano Y."/>
            <person name="Tasumi E."/>
            <person name="Uematsu K."/>
            <person name="Yoshimura T."/>
            <person name="Itoh T."/>
            <person name="Ohkuma M."/>
            <person name="Takai K."/>
        </authorList>
    </citation>
    <scope>NUCLEOTIDE SEQUENCE [LARGE SCALE GENOMIC DNA]</scope>
    <source>
        <strain evidence="2 3">MK-D1</strain>
    </source>
</reference>
<dbReference type="RefSeq" id="WP_147661717.1">
    <property type="nucleotide sequence ID" value="NZ_CP042905.2"/>
</dbReference>
<accession>A0A5B9D852</accession>
<dbReference type="KEGG" id="psyt:DSAG12_00592"/>
<dbReference type="GO" id="GO:0003924">
    <property type="term" value="F:GTPase activity"/>
    <property type="evidence" value="ECO:0007669"/>
    <property type="project" value="InterPro"/>
</dbReference>
<proteinExistence type="predicted"/>
<gene>
    <name evidence="2" type="ORF">DSAG12_00592</name>
</gene>
<name>A0A5B9D852_9ARCH</name>
<dbReference type="SMART" id="SM00173">
    <property type="entry name" value="RAS"/>
    <property type="match status" value="1"/>
</dbReference>
<dbReference type="SMART" id="SM00175">
    <property type="entry name" value="RAB"/>
    <property type="match status" value="1"/>
</dbReference>
<dbReference type="InterPro" id="IPR005225">
    <property type="entry name" value="Small_GTP-bd"/>
</dbReference>
<dbReference type="Gene3D" id="3.40.50.300">
    <property type="entry name" value="P-loop containing nucleotide triphosphate hydrolases"/>
    <property type="match status" value="1"/>
</dbReference>
<evidence type="ECO:0000313" key="2">
    <source>
        <dbReference type="EMBL" id="QEE14776.1"/>
    </source>
</evidence>
<organism evidence="2 3">
    <name type="scientific">Promethearchaeum syntrophicum</name>
    <dbReference type="NCBI Taxonomy" id="2594042"/>
    <lineage>
        <taxon>Archaea</taxon>
        <taxon>Promethearchaeati</taxon>
        <taxon>Promethearchaeota</taxon>
        <taxon>Promethearchaeia</taxon>
        <taxon>Promethearchaeales</taxon>
        <taxon>Promethearchaeaceae</taxon>
        <taxon>Promethearchaeum</taxon>
    </lineage>
</organism>
<dbReference type="PRINTS" id="PR00449">
    <property type="entry name" value="RASTRNSFRMNG"/>
</dbReference>
<dbReference type="PROSITE" id="PS51421">
    <property type="entry name" value="RAS"/>
    <property type="match status" value="1"/>
</dbReference>
<dbReference type="EMBL" id="CP042905">
    <property type="protein sequence ID" value="QEE14776.1"/>
    <property type="molecule type" value="Genomic_DNA"/>
</dbReference>
<dbReference type="InterPro" id="IPR027417">
    <property type="entry name" value="P-loop_NTPase"/>
</dbReference>
<dbReference type="PROSITE" id="PS51419">
    <property type="entry name" value="RAB"/>
    <property type="match status" value="1"/>
</dbReference>
<protein>
    <submittedName>
        <fullName evidence="2">Rab family GTPase</fullName>
    </submittedName>
</protein>
<dbReference type="GeneID" id="41328596"/>
<dbReference type="NCBIfam" id="TIGR00231">
    <property type="entry name" value="small_GTP"/>
    <property type="match status" value="1"/>
</dbReference>
<dbReference type="FunFam" id="3.40.50.300:FF:001447">
    <property type="entry name" value="Ras-related protein Rab-1B"/>
    <property type="match status" value="1"/>
</dbReference>
<keyword evidence="3" id="KW-1185">Reference proteome</keyword>
<dbReference type="CDD" id="cd00154">
    <property type="entry name" value="Rab"/>
    <property type="match status" value="1"/>
</dbReference>